<comment type="subcellular location">
    <subcellularLocation>
        <location evidence="1 7">Cell outer membrane</location>
        <topology evidence="1 7">Multi-pass membrane protein</topology>
    </subcellularLocation>
</comment>
<protein>
    <submittedName>
        <fullName evidence="10">SusC/RagA family TonB-linked outer membrane protein</fullName>
    </submittedName>
</protein>
<evidence type="ECO:0000256" key="6">
    <source>
        <dbReference type="ARBA" id="ARBA00023237"/>
    </source>
</evidence>
<dbReference type="SUPFAM" id="SSF56935">
    <property type="entry name" value="Porins"/>
    <property type="match status" value="1"/>
</dbReference>
<keyword evidence="4 7" id="KW-0812">Transmembrane</keyword>
<keyword evidence="2 7" id="KW-0813">Transport</keyword>
<dbReference type="InterPro" id="IPR008969">
    <property type="entry name" value="CarboxyPept-like_regulatory"/>
</dbReference>
<evidence type="ECO:0000313" key="11">
    <source>
        <dbReference type="Proteomes" id="UP001409291"/>
    </source>
</evidence>
<keyword evidence="11" id="KW-1185">Reference proteome</keyword>
<dbReference type="Pfam" id="PF13715">
    <property type="entry name" value="CarbopepD_reg_2"/>
    <property type="match status" value="1"/>
</dbReference>
<feature type="domain" description="TonB-dependent receptor plug" evidence="9">
    <location>
        <begin position="114"/>
        <end position="218"/>
    </location>
</feature>
<dbReference type="InterPro" id="IPR023996">
    <property type="entry name" value="TonB-dep_OMP_SusC/RagA"/>
</dbReference>
<dbReference type="InterPro" id="IPR036942">
    <property type="entry name" value="Beta-barrel_TonB_sf"/>
</dbReference>
<evidence type="ECO:0000256" key="4">
    <source>
        <dbReference type="ARBA" id="ARBA00022692"/>
    </source>
</evidence>
<dbReference type="InterPro" id="IPR039426">
    <property type="entry name" value="TonB-dep_rcpt-like"/>
</dbReference>
<evidence type="ECO:0000313" key="10">
    <source>
        <dbReference type="EMBL" id="MEN5376664.1"/>
    </source>
</evidence>
<sequence>MKCLISLLTLLFYSFIVSAQGRYSGTVVDQNDKQIPNVTIRLEKLKVSYMTNQDGYFVIANGTKPLEVSLSAVGFATKQLIWNDYTDTLMVRLQDKENVLDVVEVNTGYQSLPKERSTASFSIIDSTKLATRISDNILQKLEYLAPGLQFDNRTGRPVINIRGVNTFSDQLMQPLIIVDNFPYSGDIANINPNDVESVTLLKDASAASIWGARAGNGVIVINLKKNSKGYNKVEFTHNLTFGEKQDLFYQQKMSSSDFIDVERMLYEKGFYNTSLNSINSRLFVFSPVVQLLHQQAKGVLSEEETEQKIDSYRNHDYRNDLMDNLYRNPIRQQYHLSYDLGRSRFTNRTSLGYDSNFEQQRGSRARRLTLQSSNRYDFTDQLQLQVGISWSDKNMKASPSFPTFPINPAGGKTDLYPYAQLQGEDGSSLAIPYNYNLSFVENIPDQQLLDWTYKPLDDYKESRSTNNTQDIVLNTTLSYKPFSFLNFSGLYNYENQVVDATTLYGVNSFYTRNMINRFSQVKSGSVTRILPLGGIMQTSGNRMSAHKARLQVNSDFTVRQDWKFNLFAGAEISHVSTHTKLNTAYGYDENTLTNINVDPINPYPIYSGLASNSRIPFFNGFDQTGSRFVSFFGNGAVTYNNRYIINFSARKDASNIFGVNTNEKWNPLWSTGLAWILTKEKFMNNLDWLDLLKVRATVGHSGNLGGVSTIFPLIYYANPSGTGLGTERKAAVSALPNPNLKWEDVRMTNYAVDFALFHDKLSGSFDYYIKKSTDLLSLEAIDPTLGLYNMRRNVGELNGRGFDLNLNFRQVLNDQFRIGVEALFSYNTDEVIKYTGIVSSPSVYASSGGRTLMPYEGKTLYPIFSYQFKGLDPLTGDPLGWIKGEASKDYLKLLYEDSVQNLNYHGRALPKYQGSLRPGLQCKGFQFSANLVYKFGYFFQKETIRYSGLFNSWKGHADFSDRWQEPGDEIKTSVPSMIYPANANRDDFYAFSSSNIVKGDHIRISDIRLGYSFNAKTGHKPLAVMLNAYMNNVGIIWRSNKLGLDPDYYGIPPIRTFGLNINVKY</sequence>
<comment type="caution">
    <text evidence="10">The sequence shown here is derived from an EMBL/GenBank/DDBJ whole genome shotgun (WGS) entry which is preliminary data.</text>
</comment>
<organism evidence="10 11">
    <name type="scientific">Sphingobacterium kitahiroshimense</name>
    <dbReference type="NCBI Taxonomy" id="470446"/>
    <lineage>
        <taxon>Bacteria</taxon>
        <taxon>Pseudomonadati</taxon>
        <taxon>Bacteroidota</taxon>
        <taxon>Sphingobacteriia</taxon>
        <taxon>Sphingobacteriales</taxon>
        <taxon>Sphingobacteriaceae</taxon>
        <taxon>Sphingobacterium</taxon>
    </lineage>
</organism>
<keyword evidence="6 7" id="KW-0998">Cell outer membrane</keyword>
<dbReference type="Gene3D" id="2.60.40.1120">
    <property type="entry name" value="Carboxypeptidase-like, regulatory domain"/>
    <property type="match status" value="1"/>
</dbReference>
<accession>A0ABV0BPD3</accession>
<dbReference type="SUPFAM" id="SSF49464">
    <property type="entry name" value="Carboxypeptidase regulatory domain-like"/>
    <property type="match status" value="1"/>
</dbReference>
<dbReference type="EMBL" id="JBDJNQ010000002">
    <property type="protein sequence ID" value="MEN5376664.1"/>
    <property type="molecule type" value="Genomic_DNA"/>
</dbReference>
<evidence type="ECO:0000256" key="2">
    <source>
        <dbReference type="ARBA" id="ARBA00022448"/>
    </source>
</evidence>
<evidence type="ECO:0000256" key="7">
    <source>
        <dbReference type="PROSITE-ProRule" id="PRU01360"/>
    </source>
</evidence>
<keyword evidence="3 7" id="KW-1134">Transmembrane beta strand</keyword>
<evidence type="ECO:0000256" key="1">
    <source>
        <dbReference type="ARBA" id="ARBA00004571"/>
    </source>
</evidence>
<comment type="similarity">
    <text evidence="7">Belongs to the TonB-dependent receptor family.</text>
</comment>
<dbReference type="PROSITE" id="PS52016">
    <property type="entry name" value="TONB_DEPENDENT_REC_3"/>
    <property type="match status" value="1"/>
</dbReference>
<evidence type="ECO:0000259" key="9">
    <source>
        <dbReference type="Pfam" id="PF07715"/>
    </source>
</evidence>
<dbReference type="Proteomes" id="UP001409291">
    <property type="component" value="Unassembled WGS sequence"/>
</dbReference>
<reference evidence="10 11" key="1">
    <citation type="submission" date="2024-04" db="EMBL/GenBank/DDBJ databases">
        <title>WGS of bacteria from Torrens River.</title>
        <authorList>
            <person name="Wyrsch E.R."/>
            <person name="Drigo B."/>
        </authorList>
    </citation>
    <scope>NUCLEOTIDE SEQUENCE [LARGE SCALE GENOMIC DNA]</scope>
    <source>
        <strain evidence="10 11">TWI391</strain>
    </source>
</reference>
<keyword evidence="8" id="KW-0732">Signal</keyword>
<dbReference type="Gene3D" id="2.40.170.20">
    <property type="entry name" value="TonB-dependent receptor, beta-barrel domain"/>
    <property type="match status" value="1"/>
</dbReference>
<dbReference type="NCBIfam" id="TIGR04056">
    <property type="entry name" value="OMP_RagA_SusC"/>
    <property type="match status" value="1"/>
</dbReference>
<name>A0ABV0BPD3_9SPHI</name>
<evidence type="ECO:0000256" key="3">
    <source>
        <dbReference type="ARBA" id="ARBA00022452"/>
    </source>
</evidence>
<dbReference type="InterPro" id="IPR012910">
    <property type="entry name" value="Plug_dom"/>
</dbReference>
<dbReference type="InterPro" id="IPR037066">
    <property type="entry name" value="Plug_dom_sf"/>
</dbReference>
<evidence type="ECO:0000256" key="8">
    <source>
        <dbReference type="SAM" id="SignalP"/>
    </source>
</evidence>
<feature type="chain" id="PRO_5046474328" evidence="8">
    <location>
        <begin position="20"/>
        <end position="1065"/>
    </location>
</feature>
<dbReference type="Gene3D" id="2.170.130.10">
    <property type="entry name" value="TonB-dependent receptor, plug domain"/>
    <property type="match status" value="1"/>
</dbReference>
<proteinExistence type="inferred from homology"/>
<dbReference type="RefSeq" id="WP_346580854.1">
    <property type="nucleotide sequence ID" value="NZ_JBDJLH010000003.1"/>
</dbReference>
<gene>
    <name evidence="10" type="ORF">ABE541_05255</name>
</gene>
<keyword evidence="5 7" id="KW-0472">Membrane</keyword>
<evidence type="ECO:0000256" key="5">
    <source>
        <dbReference type="ARBA" id="ARBA00023136"/>
    </source>
</evidence>
<feature type="signal peptide" evidence="8">
    <location>
        <begin position="1"/>
        <end position="19"/>
    </location>
</feature>
<dbReference type="Pfam" id="PF07715">
    <property type="entry name" value="Plug"/>
    <property type="match status" value="1"/>
</dbReference>